<reference evidence="9" key="1">
    <citation type="submission" date="2017-04" db="EMBL/GenBank/DDBJ databases">
        <title>Function of individual gut microbiota members based on whole genome sequencing of pure cultures obtained from chicken caecum.</title>
        <authorList>
            <person name="Medvecky M."/>
            <person name="Cejkova D."/>
            <person name="Polansky O."/>
            <person name="Karasova D."/>
            <person name="Kubasova T."/>
            <person name="Cizek A."/>
            <person name="Rychlik I."/>
        </authorList>
    </citation>
    <scope>NUCLEOTIDE SEQUENCE [LARGE SCALE GENOMIC DNA]</scope>
    <source>
        <strain evidence="9">An67</strain>
    </source>
</reference>
<evidence type="ECO:0000256" key="1">
    <source>
        <dbReference type="ARBA" id="ARBA00004651"/>
    </source>
</evidence>
<feature type="transmembrane region" description="Helical" evidence="7">
    <location>
        <begin position="318"/>
        <end position="338"/>
    </location>
</feature>
<dbReference type="GO" id="GO:0005886">
    <property type="term" value="C:plasma membrane"/>
    <property type="evidence" value="ECO:0007669"/>
    <property type="project" value="UniProtKB-SubCell"/>
</dbReference>
<feature type="transmembrane region" description="Helical" evidence="7">
    <location>
        <begin position="410"/>
        <end position="428"/>
    </location>
</feature>
<evidence type="ECO:0000256" key="4">
    <source>
        <dbReference type="ARBA" id="ARBA00022692"/>
    </source>
</evidence>
<comment type="similarity">
    <text evidence="2">Belongs to the polysaccharide synthase family.</text>
</comment>
<evidence type="ECO:0000256" key="6">
    <source>
        <dbReference type="ARBA" id="ARBA00023136"/>
    </source>
</evidence>
<feature type="transmembrane region" description="Helical" evidence="7">
    <location>
        <begin position="113"/>
        <end position="131"/>
    </location>
</feature>
<keyword evidence="5 7" id="KW-1133">Transmembrane helix</keyword>
<gene>
    <name evidence="8" type="ORF">B5G17_06780</name>
</gene>
<dbReference type="EMBL" id="NFHS01000003">
    <property type="protein sequence ID" value="OUN55416.1"/>
    <property type="molecule type" value="Genomic_DNA"/>
</dbReference>
<dbReference type="PANTHER" id="PTHR30250:SF10">
    <property type="entry name" value="LIPOPOLYSACCHARIDE BIOSYNTHESIS PROTEIN WZXC"/>
    <property type="match status" value="1"/>
</dbReference>
<feature type="transmembrane region" description="Helical" evidence="7">
    <location>
        <begin position="166"/>
        <end position="183"/>
    </location>
</feature>
<dbReference type="CDD" id="cd13127">
    <property type="entry name" value="MATE_tuaB_like"/>
    <property type="match status" value="1"/>
</dbReference>
<dbReference type="Pfam" id="PF13440">
    <property type="entry name" value="Polysacc_synt_3"/>
    <property type="match status" value="1"/>
</dbReference>
<comment type="subcellular location">
    <subcellularLocation>
        <location evidence="1">Cell membrane</location>
        <topology evidence="1">Multi-pass membrane protein</topology>
    </subcellularLocation>
</comment>
<feature type="transmembrane region" description="Helical" evidence="7">
    <location>
        <begin position="39"/>
        <end position="63"/>
    </location>
</feature>
<evidence type="ECO:0000313" key="9">
    <source>
        <dbReference type="Proteomes" id="UP000196329"/>
    </source>
</evidence>
<proteinExistence type="inferred from homology"/>
<name>A0A1Y3V2Y7_BACUN</name>
<keyword evidence="3" id="KW-1003">Cell membrane</keyword>
<feature type="transmembrane region" description="Helical" evidence="7">
    <location>
        <begin position="203"/>
        <end position="227"/>
    </location>
</feature>
<dbReference type="InterPro" id="IPR050833">
    <property type="entry name" value="Poly_Biosynth_Transport"/>
</dbReference>
<keyword evidence="6 7" id="KW-0472">Membrane</keyword>
<dbReference type="PANTHER" id="PTHR30250">
    <property type="entry name" value="PST FAMILY PREDICTED COLANIC ACID TRANSPORTER"/>
    <property type="match status" value="1"/>
</dbReference>
<sequence>MSVLSSIIWSGLERFSTQGVQFIVGLILARLLLPSDFGLIAILNFFFAISQTVIESGFSNALIQKQNRTDIDLNTAFFLNISIAFFLYLILWGIAPCLSAFYEMPNLDIYMRVYGISIIINSLPIVSKALLTIKLDFRSQLKASLLAALISGGISIFLAYQDWGIWVLIIQFILFSVVNAVLLCSSSKWFPKFDVSVASMKHLYLFGGNYLIASLLHTIYLNLHSLVIGKMYSPMNLGYYSRAEQLVNFPSANLGSVFSRVIYPILCSKQDDRNTVLEIYSRSLRIISFIVFPLMIGFAILAEPFISLFLTDRWLPSAILLQLLCLAMMFDPINSLNIQLLYIKGRTDLALKMEVVKKFVAIIILLFSLPFGLEAICIGRIFYSLIALYLNSYFNSKIYQFKILGEILKLSPYLIASICMGGIVYICIQFLHYIALKLCVGVALGVFVYWSISKIFSFKAYNDAIQILNRTFTRIDF</sequence>
<dbReference type="RefSeq" id="WP_087332463.1">
    <property type="nucleotide sequence ID" value="NZ_NFHS01000003.1"/>
</dbReference>
<evidence type="ECO:0000256" key="5">
    <source>
        <dbReference type="ARBA" id="ARBA00022989"/>
    </source>
</evidence>
<feature type="transmembrane region" description="Helical" evidence="7">
    <location>
        <begin position="435"/>
        <end position="452"/>
    </location>
</feature>
<dbReference type="Proteomes" id="UP000196329">
    <property type="component" value="Unassembled WGS sequence"/>
</dbReference>
<feature type="transmembrane region" description="Helical" evidence="7">
    <location>
        <begin position="75"/>
        <end position="101"/>
    </location>
</feature>
<evidence type="ECO:0000256" key="3">
    <source>
        <dbReference type="ARBA" id="ARBA00022475"/>
    </source>
</evidence>
<feature type="transmembrane region" description="Helical" evidence="7">
    <location>
        <begin position="247"/>
        <end position="266"/>
    </location>
</feature>
<feature type="transmembrane region" description="Helical" evidence="7">
    <location>
        <begin position="143"/>
        <end position="160"/>
    </location>
</feature>
<dbReference type="AlphaFoldDB" id="A0A1Y3V2Y7"/>
<evidence type="ECO:0000256" key="2">
    <source>
        <dbReference type="ARBA" id="ARBA00007430"/>
    </source>
</evidence>
<feature type="transmembrane region" description="Helical" evidence="7">
    <location>
        <begin position="359"/>
        <end position="390"/>
    </location>
</feature>
<protein>
    <submittedName>
        <fullName evidence="8">Uncharacterized protein</fullName>
    </submittedName>
</protein>
<evidence type="ECO:0000256" key="7">
    <source>
        <dbReference type="SAM" id="Phobius"/>
    </source>
</evidence>
<accession>A0A1Y3V2Y7</accession>
<keyword evidence="4 7" id="KW-0812">Transmembrane</keyword>
<organism evidence="8 9">
    <name type="scientific">Bacteroides uniformis</name>
    <dbReference type="NCBI Taxonomy" id="820"/>
    <lineage>
        <taxon>Bacteria</taxon>
        <taxon>Pseudomonadati</taxon>
        <taxon>Bacteroidota</taxon>
        <taxon>Bacteroidia</taxon>
        <taxon>Bacteroidales</taxon>
        <taxon>Bacteroidaceae</taxon>
        <taxon>Bacteroides</taxon>
    </lineage>
</organism>
<evidence type="ECO:0000313" key="8">
    <source>
        <dbReference type="EMBL" id="OUN55416.1"/>
    </source>
</evidence>
<comment type="caution">
    <text evidence="8">The sequence shown here is derived from an EMBL/GenBank/DDBJ whole genome shotgun (WGS) entry which is preliminary data.</text>
</comment>
<feature type="transmembrane region" description="Helical" evidence="7">
    <location>
        <begin position="286"/>
        <end position="306"/>
    </location>
</feature>